<dbReference type="AlphaFoldDB" id="A0A0J6C7G1"/>
<evidence type="ECO:0000313" key="5">
    <source>
        <dbReference type="Proteomes" id="UP000092950"/>
    </source>
</evidence>
<proteinExistence type="predicted"/>
<dbReference type="Pfam" id="PF08895">
    <property type="entry name" value="DUF1840"/>
    <property type="match status" value="1"/>
</dbReference>
<accession>A0A0M7EBT9</accession>
<dbReference type="EMBL" id="CYTV01000003">
    <property type="protein sequence ID" value="CUI64439.1"/>
    <property type="molecule type" value="Genomic_DNA"/>
</dbReference>
<evidence type="ECO:0000313" key="2">
    <source>
        <dbReference type="EMBL" id="ANY14481.1"/>
    </source>
</evidence>
<gene>
    <name evidence="2" type="ORF">BBN53_00395</name>
    <name evidence="3" type="ORF">ERS370011_01572</name>
</gene>
<keyword evidence="5" id="KW-1185">Reference proteome</keyword>
<reference evidence="2 5" key="2">
    <citation type="submission" date="2016-07" db="EMBL/GenBank/DDBJ databases">
        <title>Complete genome sequences of Bordetella pseudohinzii.</title>
        <authorList>
            <person name="Spilker T."/>
            <person name="Darrah R."/>
            <person name="LiPuma J.J."/>
        </authorList>
    </citation>
    <scope>NUCLEOTIDE SEQUENCE [LARGE SCALE GENOMIC DNA]</scope>
    <source>
        <strain evidence="2 5">HI4681</strain>
    </source>
</reference>
<evidence type="ECO:0000313" key="3">
    <source>
        <dbReference type="EMBL" id="CUI64439.1"/>
    </source>
</evidence>
<dbReference type="Proteomes" id="UP000053096">
    <property type="component" value="Unassembled WGS sequence"/>
</dbReference>
<accession>A0A0J6C7G1</accession>
<dbReference type="KEGG" id="bpdz:BBN53_00395"/>
<name>A0A0J6C7G1_9BORD</name>
<feature type="region of interest" description="Disordered" evidence="1">
    <location>
        <begin position="56"/>
        <end position="77"/>
    </location>
</feature>
<dbReference type="EMBL" id="CP016440">
    <property type="protein sequence ID" value="ANY14481.1"/>
    <property type="molecule type" value="Genomic_DNA"/>
</dbReference>
<evidence type="ECO:0000256" key="1">
    <source>
        <dbReference type="SAM" id="MobiDB-lite"/>
    </source>
</evidence>
<organism evidence="3 4">
    <name type="scientific">Bordetella pseudohinzii</name>
    <dbReference type="NCBI Taxonomy" id="1331258"/>
    <lineage>
        <taxon>Bacteria</taxon>
        <taxon>Pseudomonadati</taxon>
        <taxon>Pseudomonadota</taxon>
        <taxon>Betaproteobacteria</taxon>
        <taxon>Burkholderiales</taxon>
        <taxon>Alcaligenaceae</taxon>
        <taxon>Bordetella</taxon>
    </lineage>
</organism>
<dbReference type="RefSeq" id="WP_043210623.1">
    <property type="nucleotide sequence ID" value="NZ_CAJGUP010000210.1"/>
</dbReference>
<dbReference type="Proteomes" id="UP000092950">
    <property type="component" value="Chromosome"/>
</dbReference>
<dbReference type="OrthoDB" id="5296629at2"/>
<reference evidence="3 4" key="1">
    <citation type="submission" date="2015-09" db="EMBL/GenBank/DDBJ databases">
        <authorList>
            <person name="Jackson K.R."/>
            <person name="Lunt B.L."/>
            <person name="Fisher J.N.B."/>
            <person name="Gardner A.V."/>
            <person name="Bailey M.E."/>
            <person name="Deus L.M."/>
            <person name="Earl A.S."/>
            <person name="Gibby P.D."/>
            <person name="Hartmann K.A."/>
            <person name="Liu J.E."/>
            <person name="Manci A.M."/>
            <person name="Nielsen D.A."/>
            <person name="Solomon M.B."/>
            <person name="Breakwell D.P."/>
            <person name="Burnett S.H."/>
            <person name="Grose J.H."/>
        </authorList>
    </citation>
    <scope>NUCLEOTIDE SEQUENCE [LARGE SCALE GENOMIC DNA]</scope>
    <source>
        <strain evidence="3 4">2789STDY5608636</strain>
    </source>
</reference>
<evidence type="ECO:0000313" key="4">
    <source>
        <dbReference type="Proteomes" id="UP000053096"/>
    </source>
</evidence>
<protein>
    <submittedName>
        <fullName evidence="3">Domain of uncharacterized function (DUF1840)</fullName>
    </submittedName>
</protein>
<dbReference type="InterPro" id="IPR014991">
    <property type="entry name" value="DUF1840"/>
</dbReference>
<sequence>MLITFHSKATAEVLMRTADAAPLLQAAGKLVGDDIPERGVFTPEQLPAAIAGLEAAVAGQPAPAEDEDHPDQEPKHPIEREVGLQQRAYPLLDMMRQSLAARADLTWEVSRGW</sequence>